<evidence type="ECO:0000256" key="2">
    <source>
        <dbReference type="ARBA" id="ARBA00005683"/>
    </source>
</evidence>
<evidence type="ECO:0000256" key="4">
    <source>
        <dbReference type="ARBA" id="ARBA00022525"/>
    </source>
</evidence>
<dbReference type="GO" id="GO:0005615">
    <property type="term" value="C:extracellular space"/>
    <property type="evidence" value="ECO:0007669"/>
    <property type="project" value="TreeGrafter"/>
</dbReference>
<comment type="function">
    <text evidence="10">Ligand for members of the frizzled family of seven transmembrane receptors.</text>
</comment>
<dbReference type="OrthoDB" id="5945655at2759"/>
<evidence type="ECO:0000256" key="1">
    <source>
        <dbReference type="ARBA" id="ARBA00004498"/>
    </source>
</evidence>
<gene>
    <name evidence="11" type="ORF">MGAL_10B027846</name>
</gene>
<proteinExistence type="inferred from homology"/>
<dbReference type="GO" id="GO:0005125">
    <property type="term" value="F:cytokine activity"/>
    <property type="evidence" value="ECO:0007669"/>
    <property type="project" value="TreeGrafter"/>
</dbReference>
<dbReference type="EMBL" id="UYJE01006294">
    <property type="protein sequence ID" value="VDI44784.1"/>
    <property type="molecule type" value="Genomic_DNA"/>
</dbReference>
<evidence type="ECO:0000256" key="10">
    <source>
        <dbReference type="RuleBase" id="RU003500"/>
    </source>
</evidence>
<evidence type="ECO:0000313" key="12">
    <source>
        <dbReference type="Proteomes" id="UP000596742"/>
    </source>
</evidence>
<keyword evidence="9" id="KW-0449">Lipoprotein</keyword>
<dbReference type="AlphaFoldDB" id="A0A8B6F7R7"/>
<evidence type="ECO:0000256" key="5">
    <source>
        <dbReference type="ARBA" id="ARBA00022530"/>
    </source>
</evidence>
<dbReference type="Pfam" id="PF00110">
    <property type="entry name" value="wnt"/>
    <property type="match status" value="1"/>
</dbReference>
<keyword evidence="8" id="KW-0325">Glycoprotein</keyword>
<keyword evidence="5" id="KW-0272">Extracellular matrix</keyword>
<dbReference type="PANTHER" id="PTHR12027">
    <property type="entry name" value="WNT RELATED"/>
    <property type="match status" value="1"/>
</dbReference>
<comment type="similarity">
    <text evidence="2 10">Belongs to the Wnt family.</text>
</comment>
<keyword evidence="12" id="KW-1185">Reference proteome</keyword>
<evidence type="ECO:0000256" key="6">
    <source>
        <dbReference type="ARBA" id="ARBA00022687"/>
    </source>
</evidence>
<dbReference type="GO" id="GO:0045165">
    <property type="term" value="P:cell fate commitment"/>
    <property type="evidence" value="ECO:0007669"/>
    <property type="project" value="TreeGrafter"/>
</dbReference>
<protein>
    <recommendedName>
        <fullName evidence="10">Protein Wnt</fullName>
    </recommendedName>
</protein>
<dbReference type="GO" id="GO:0005109">
    <property type="term" value="F:frizzled binding"/>
    <property type="evidence" value="ECO:0007669"/>
    <property type="project" value="TreeGrafter"/>
</dbReference>
<dbReference type="PANTHER" id="PTHR12027:SF112">
    <property type="entry name" value="PROTEIN WNT-2"/>
    <property type="match status" value="1"/>
</dbReference>
<sequence>MGARRHTKFLLGLLYFTYCVYGNFLSVSSVVALPSNIICNKIPGLTPRQRSICRKRPDAIVTIGDGVKLGLRECHYQFRNRRWNCTNIDQQNTMFGISHSVGELHLNFSGELIFRTYWKVCALVKKLFSSLSVRKTPQE</sequence>
<dbReference type="GO" id="GO:0046330">
    <property type="term" value="P:positive regulation of JNK cascade"/>
    <property type="evidence" value="ECO:0007669"/>
    <property type="project" value="TreeGrafter"/>
</dbReference>
<keyword evidence="7" id="KW-1015">Disulfide bond</keyword>
<dbReference type="InterPro" id="IPR005817">
    <property type="entry name" value="Wnt"/>
</dbReference>
<evidence type="ECO:0000256" key="3">
    <source>
        <dbReference type="ARBA" id="ARBA00022473"/>
    </source>
</evidence>
<keyword evidence="4" id="KW-0964">Secreted</keyword>
<comment type="subcellular location">
    <subcellularLocation>
        <location evidence="1 10">Secreted</location>
        <location evidence="1 10">Extracellular space</location>
        <location evidence="1 10">Extracellular matrix</location>
    </subcellularLocation>
</comment>
<evidence type="ECO:0000256" key="7">
    <source>
        <dbReference type="ARBA" id="ARBA00023157"/>
    </source>
</evidence>
<organism evidence="11 12">
    <name type="scientific">Mytilus galloprovincialis</name>
    <name type="common">Mediterranean mussel</name>
    <dbReference type="NCBI Taxonomy" id="29158"/>
    <lineage>
        <taxon>Eukaryota</taxon>
        <taxon>Metazoa</taxon>
        <taxon>Spiralia</taxon>
        <taxon>Lophotrochozoa</taxon>
        <taxon>Mollusca</taxon>
        <taxon>Bivalvia</taxon>
        <taxon>Autobranchia</taxon>
        <taxon>Pteriomorphia</taxon>
        <taxon>Mytilida</taxon>
        <taxon>Mytiloidea</taxon>
        <taxon>Mytilidae</taxon>
        <taxon>Mytilinae</taxon>
        <taxon>Mytilus</taxon>
    </lineage>
</organism>
<keyword evidence="3 10" id="KW-0217">Developmental protein</keyword>
<evidence type="ECO:0000256" key="8">
    <source>
        <dbReference type="ARBA" id="ARBA00023180"/>
    </source>
</evidence>
<reference evidence="11" key="1">
    <citation type="submission" date="2018-11" db="EMBL/GenBank/DDBJ databases">
        <authorList>
            <person name="Alioto T."/>
            <person name="Alioto T."/>
        </authorList>
    </citation>
    <scope>NUCLEOTIDE SEQUENCE</scope>
</reference>
<name>A0A8B6F7R7_MYTGA</name>
<accession>A0A8B6F7R7</accession>
<dbReference type="GO" id="GO:0060070">
    <property type="term" value="P:canonical Wnt signaling pathway"/>
    <property type="evidence" value="ECO:0007669"/>
    <property type="project" value="TreeGrafter"/>
</dbReference>
<keyword evidence="6 10" id="KW-0879">Wnt signaling pathway</keyword>
<evidence type="ECO:0000256" key="9">
    <source>
        <dbReference type="ARBA" id="ARBA00023288"/>
    </source>
</evidence>
<comment type="caution">
    <text evidence="11">The sequence shown here is derived from an EMBL/GenBank/DDBJ whole genome shotgun (WGS) entry which is preliminary data.</text>
</comment>
<evidence type="ECO:0000313" key="11">
    <source>
        <dbReference type="EMBL" id="VDI44784.1"/>
    </source>
</evidence>
<dbReference type="Proteomes" id="UP000596742">
    <property type="component" value="Unassembled WGS sequence"/>
</dbReference>
<dbReference type="GO" id="GO:0030182">
    <property type="term" value="P:neuron differentiation"/>
    <property type="evidence" value="ECO:0007669"/>
    <property type="project" value="TreeGrafter"/>
</dbReference>